<reference evidence="3 4" key="1">
    <citation type="journal article" date="2014" name="PLoS Genet.">
        <title>Phylogenetically driven sequencing of extremely halophilic archaea reveals strategies for static and dynamic osmo-response.</title>
        <authorList>
            <person name="Becker E.A."/>
            <person name="Seitzer P.M."/>
            <person name="Tritt A."/>
            <person name="Larsen D."/>
            <person name="Krusor M."/>
            <person name="Yao A.I."/>
            <person name="Wu D."/>
            <person name="Madern D."/>
            <person name="Eisen J.A."/>
            <person name="Darling A.E."/>
            <person name="Facciotti M.T."/>
        </authorList>
    </citation>
    <scope>NUCLEOTIDE SEQUENCE [LARGE SCALE GENOMIC DNA]</scope>
    <source>
        <strain evidence="3 4">JCM 13552</strain>
    </source>
</reference>
<dbReference type="GO" id="GO:0005737">
    <property type="term" value="C:cytoplasm"/>
    <property type="evidence" value="ECO:0007669"/>
    <property type="project" value="TreeGrafter"/>
</dbReference>
<dbReference type="InterPro" id="IPR006680">
    <property type="entry name" value="Amidohydro-rel"/>
</dbReference>
<dbReference type="Proteomes" id="UP000011680">
    <property type="component" value="Unassembled WGS sequence"/>
</dbReference>
<dbReference type="EMBL" id="AOMF01000033">
    <property type="protein sequence ID" value="EMA56546.1"/>
    <property type="molecule type" value="Genomic_DNA"/>
</dbReference>
<dbReference type="PANTHER" id="PTHR21240">
    <property type="entry name" value="2-AMINO-3-CARBOXYLMUCONATE-6-SEMIALDEHYDE DECARBOXYLASE"/>
    <property type="match status" value="1"/>
</dbReference>
<feature type="domain" description="Amidohydrolase-related" evidence="2">
    <location>
        <begin position="108"/>
        <end position="359"/>
    </location>
</feature>
<evidence type="ECO:0000259" key="2">
    <source>
        <dbReference type="Pfam" id="PF04909"/>
    </source>
</evidence>
<keyword evidence="1" id="KW-0456">Lyase</keyword>
<gene>
    <name evidence="3" type="ORF">C451_01668</name>
</gene>
<dbReference type="SUPFAM" id="SSF51556">
    <property type="entry name" value="Metallo-dependent hydrolases"/>
    <property type="match status" value="1"/>
</dbReference>
<dbReference type="InterPro" id="IPR032466">
    <property type="entry name" value="Metal_Hydrolase"/>
</dbReference>
<evidence type="ECO:0000313" key="3">
    <source>
        <dbReference type="EMBL" id="EMA56546.1"/>
    </source>
</evidence>
<organism evidence="3 4">
    <name type="scientific">Halococcus thailandensis JCM 13552</name>
    <dbReference type="NCBI Taxonomy" id="1227457"/>
    <lineage>
        <taxon>Archaea</taxon>
        <taxon>Methanobacteriati</taxon>
        <taxon>Methanobacteriota</taxon>
        <taxon>Stenosarchaea group</taxon>
        <taxon>Halobacteria</taxon>
        <taxon>Halobacteriales</taxon>
        <taxon>Halococcaceae</taxon>
        <taxon>Halococcus</taxon>
    </lineage>
</organism>
<dbReference type="AlphaFoldDB" id="M0NFE5"/>
<accession>M0NFE5</accession>
<dbReference type="InterPro" id="IPR032465">
    <property type="entry name" value="ACMSD"/>
</dbReference>
<dbReference type="STRING" id="1227457.C451_01668"/>
<dbReference type="PANTHER" id="PTHR21240:SF28">
    <property type="entry name" value="ISO-OROTATE DECARBOXYLASE (EUROFUNG)"/>
    <property type="match status" value="1"/>
</dbReference>
<dbReference type="RefSeq" id="WP_007736934.1">
    <property type="nucleotide sequence ID" value="NZ_AOMF01000033.1"/>
</dbReference>
<dbReference type="OrthoDB" id="189863at2157"/>
<dbReference type="GO" id="GO:0016787">
    <property type="term" value="F:hydrolase activity"/>
    <property type="evidence" value="ECO:0007669"/>
    <property type="project" value="UniProtKB-KW"/>
</dbReference>
<sequence length="361" mass="40724">MTEQIERPRIIEDETMVDADVHLSISDADLIPYLDEPYKSRMKHSRLGASPRDGWDRSVSGKIEEDTAGVQSPQAIKSALCDEFHVDYPIINTFGLMSRNPEVEWSVALMRAHNDLLLDQFLDVYDEFKGLITLTTQDPAAAAEELDRVGSEKQIVGAYVHNTGPNPPLGDPIYDPIWAAAEDNGLNVAFHGSANGFMYEFPRQNQSLNQFLGVHVLAHPWSHMLTLTSLIVEGVVEKFPGLEFAFLEAGLSWVPYLMFRLNKEYSIRRSEAPLLEKSPEEYIRDQMYFASQPIEEPNEASDLNSIIDVVGADSVLFATDYPHWDFDSPDALDRHLRDAFTPEERTQVLSGNATEFFDLDL</sequence>
<dbReference type="eggNOG" id="arCOG01931">
    <property type="taxonomic scope" value="Archaea"/>
</dbReference>
<keyword evidence="4" id="KW-1185">Reference proteome</keyword>
<comment type="caution">
    <text evidence="3">The sequence shown here is derived from an EMBL/GenBank/DDBJ whole genome shotgun (WGS) entry which is preliminary data.</text>
</comment>
<name>M0NFE5_9EURY</name>
<evidence type="ECO:0000313" key="4">
    <source>
        <dbReference type="Proteomes" id="UP000011680"/>
    </source>
</evidence>
<keyword evidence="3" id="KW-0378">Hydrolase</keyword>
<dbReference type="GO" id="GO:0019748">
    <property type="term" value="P:secondary metabolic process"/>
    <property type="evidence" value="ECO:0007669"/>
    <property type="project" value="TreeGrafter"/>
</dbReference>
<proteinExistence type="predicted"/>
<protein>
    <submittedName>
        <fullName evidence="3">Amidohydrolase 2</fullName>
    </submittedName>
</protein>
<evidence type="ECO:0000256" key="1">
    <source>
        <dbReference type="ARBA" id="ARBA00023239"/>
    </source>
</evidence>
<dbReference type="Gene3D" id="3.20.20.140">
    <property type="entry name" value="Metal-dependent hydrolases"/>
    <property type="match status" value="1"/>
</dbReference>
<dbReference type="Pfam" id="PF04909">
    <property type="entry name" value="Amidohydro_2"/>
    <property type="match status" value="1"/>
</dbReference>
<dbReference type="GO" id="GO:0016831">
    <property type="term" value="F:carboxy-lyase activity"/>
    <property type="evidence" value="ECO:0007669"/>
    <property type="project" value="InterPro"/>
</dbReference>